<feature type="transmembrane region" description="Helical" evidence="6">
    <location>
        <begin position="50"/>
        <end position="69"/>
    </location>
</feature>
<evidence type="ECO:0000256" key="5">
    <source>
        <dbReference type="ARBA" id="ARBA00023136"/>
    </source>
</evidence>
<evidence type="ECO:0000256" key="2">
    <source>
        <dbReference type="ARBA" id="ARBA00022448"/>
    </source>
</evidence>
<gene>
    <name evidence="8" type="ORF">bsdE14_32210</name>
</gene>
<reference evidence="8 9" key="1">
    <citation type="journal article" date="2024" name="Int. J. Syst. Evol. Microbiol.">
        <title>Clostridium omnivorum sp. nov., isolated from anoxic soil under the treatment of reductive soil disinfestation.</title>
        <authorList>
            <person name="Ueki A."/>
            <person name="Tonouchi A."/>
            <person name="Kaku N."/>
            <person name="Honma S."/>
            <person name="Ueki K."/>
        </authorList>
    </citation>
    <scope>NUCLEOTIDE SEQUENCE [LARGE SCALE GENOMIC DNA]</scope>
    <source>
        <strain evidence="8 9">E14</strain>
    </source>
</reference>
<dbReference type="PROSITE" id="PS50850">
    <property type="entry name" value="MFS"/>
    <property type="match status" value="1"/>
</dbReference>
<feature type="transmembrane region" description="Helical" evidence="6">
    <location>
        <begin position="102"/>
        <end position="124"/>
    </location>
</feature>
<comment type="subcellular location">
    <subcellularLocation>
        <location evidence="1">Cell membrane</location>
        <topology evidence="1">Multi-pass membrane protein</topology>
    </subcellularLocation>
</comment>
<feature type="transmembrane region" description="Helical" evidence="6">
    <location>
        <begin position="264"/>
        <end position="289"/>
    </location>
</feature>
<feature type="transmembrane region" description="Helical" evidence="6">
    <location>
        <begin position="326"/>
        <end position="347"/>
    </location>
</feature>
<sequence>MKNDNFKRYFQFMLIVLAAGAIYPIIYLKTNYQETLLQVFNMTLPQLNSIYSVLGIVWVIGYFPSGLIADKFSAKWLIAISLFGTAAGGFWFAQIPSSSNVAIIYGIWGIFSVFTFWSAHMKLVKLLSTKEEEGRFFGILDGGRGVVEALLASFALYIFTKVLGGSTNLADKRSAMVSIIYMYTIVIFVIAVLVTIFVEDDKKSAYQSKTSGGSKQKVTLADFVKVFKNKYVYIMGGIIFMSYAVYWTVYYLGGFLQTNAGVDAVSVAAIMVVVLWMRPVGGVIGGFLADKFGKEKTLAGALIGAVVCLILIASLSGAVIGKTGFYILIVITGIFLYAIRGTYWSLLGDAKIDISIVGAAIGFISFVGYLPDIILPKFNTFLFNTFGGNGGYNAYFIASAIMGVIGITLVAVFATLNKKEKVTNENNLSV</sequence>
<evidence type="ECO:0000256" key="3">
    <source>
        <dbReference type="ARBA" id="ARBA00022692"/>
    </source>
</evidence>
<feature type="transmembrane region" description="Helical" evidence="6">
    <location>
        <begin position="12"/>
        <end position="30"/>
    </location>
</feature>
<name>A0ABQ5N9B9_9CLOT</name>
<keyword evidence="4 6" id="KW-1133">Transmembrane helix</keyword>
<dbReference type="PANTHER" id="PTHR23528:SF1">
    <property type="entry name" value="MAJOR FACILITATOR SUPERFAMILY (MFS) PROFILE DOMAIN-CONTAINING PROTEIN"/>
    <property type="match status" value="1"/>
</dbReference>
<keyword evidence="9" id="KW-1185">Reference proteome</keyword>
<evidence type="ECO:0000256" key="1">
    <source>
        <dbReference type="ARBA" id="ARBA00004651"/>
    </source>
</evidence>
<keyword evidence="5 6" id="KW-0472">Membrane</keyword>
<comment type="caution">
    <text evidence="8">The sequence shown here is derived from an EMBL/GenBank/DDBJ whole genome shotgun (WGS) entry which is preliminary data.</text>
</comment>
<evidence type="ECO:0000313" key="8">
    <source>
        <dbReference type="EMBL" id="GLC31811.1"/>
    </source>
</evidence>
<dbReference type="Proteomes" id="UP001208567">
    <property type="component" value="Unassembled WGS sequence"/>
</dbReference>
<dbReference type="Pfam" id="PF07690">
    <property type="entry name" value="MFS_1"/>
    <property type="match status" value="1"/>
</dbReference>
<accession>A0ABQ5N9B9</accession>
<keyword evidence="2" id="KW-0813">Transport</keyword>
<keyword evidence="3 6" id="KW-0812">Transmembrane</keyword>
<dbReference type="CDD" id="cd06174">
    <property type="entry name" value="MFS"/>
    <property type="match status" value="1"/>
</dbReference>
<dbReference type="RefSeq" id="WP_264851135.1">
    <property type="nucleotide sequence ID" value="NZ_BRXR01000001.1"/>
</dbReference>
<dbReference type="EMBL" id="BRXR01000001">
    <property type="protein sequence ID" value="GLC31811.1"/>
    <property type="molecule type" value="Genomic_DNA"/>
</dbReference>
<feature type="domain" description="Major facilitator superfamily (MFS) profile" evidence="7">
    <location>
        <begin position="8"/>
        <end position="418"/>
    </location>
</feature>
<feature type="transmembrane region" description="Helical" evidence="6">
    <location>
        <begin position="179"/>
        <end position="198"/>
    </location>
</feature>
<feature type="transmembrane region" description="Helical" evidence="6">
    <location>
        <begin position="301"/>
        <end position="320"/>
    </location>
</feature>
<dbReference type="SUPFAM" id="SSF103473">
    <property type="entry name" value="MFS general substrate transporter"/>
    <property type="match status" value="1"/>
</dbReference>
<proteinExistence type="predicted"/>
<evidence type="ECO:0000256" key="6">
    <source>
        <dbReference type="SAM" id="Phobius"/>
    </source>
</evidence>
<feature type="transmembrane region" description="Helical" evidence="6">
    <location>
        <begin position="354"/>
        <end position="374"/>
    </location>
</feature>
<feature type="transmembrane region" description="Helical" evidence="6">
    <location>
        <begin position="136"/>
        <end position="159"/>
    </location>
</feature>
<evidence type="ECO:0000256" key="4">
    <source>
        <dbReference type="ARBA" id="ARBA00022989"/>
    </source>
</evidence>
<dbReference type="PANTHER" id="PTHR23528">
    <property type="match status" value="1"/>
</dbReference>
<dbReference type="InterPro" id="IPR036259">
    <property type="entry name" value="MFS_trans_sf"/>
</dbReference>
<feature type="transmembrane region" description="Helical" evidence="6">
    <location>
        <begin position="231"/>
        <end position="252"/>
    </location>
</feature>
<protein>
    <submittedName>
        <fullName evidence="8">MFS transporter</fullName>
    </submittedName>
</protein>
<feature type="transmembrane region" description="Helical" evidence="6">
    <location>
        <begin position="394"/>
        <end position="416"/>
    </location>
</feature>
<evidence type="ECO:0000259" key="7">
    <source>
        <dbReference type="PROSITE" id="PS50850"/>
    </source>
</evidence>
<organism evidence="8 9">
    <name type="scientific">Clostridium omnivorum</name>
    <dbReference type="NCBI Taxonomy" id="1604902"/>
    <lineage>
        <taxon>Bacteria</taxon>
        <taxon>Bacillati</taxon>
        <taxon>Bacillota</taxon>
        <taxon>Clostridia</taxon>
        <taxon>Eubacteriales</taxon>
        <taxon>Clostridiaceae</taxon>
        <taxon>Clostridium</taxon>
    </lineage>
</organism>
<dbReference type="InterPro" id="IPR011701">
    <property type="entry name" value="MFS"/>
</dbReference>
<feature type="transmembrane region" description="Helical" evidence="6">
    <location>
        <begin position="76"/>
        <end position="96"/>
    </location>
</feature>
<evidence type="ECO:0000313" key="9">
    <source>
        <dbReference type="Proteomes" id="UP001208567"/>
    </source>
</evidence>
<dbReference type="Gene3D" id="1.20.1250.20">
    <property type="entry name" value="MFS general substrate transporter like domains"/>
    <property type="match status" value="2"/>
</dbReference>
<dbReference type="InterPro" id="IPR020846">
    <property type="entry name" value="MFS_dom"/>
</dbReference>